<dbReference type="HOGENOM" id="CLU_2380038_0_0_5"/>
<dbReference type="EMBL" id="GL883078">
    <property type="protein sequence ID" value="EGF91059.1"/>
    <property type="molecule type" value="Genomic_DNA"/>
</dbReference>
<feature type="transmembrane region" description="Helical" evidence="1">
    <location>
        <begin position="56"/>
        <end position="74"/>
    </location>
</feature>
<proteinExistence type="predicted"/>
<sequence length="94" mass="10355">MQPLHKILALLSLPVLLAGYFVAFNVFMFGGLAMLFAFSSACSSYGACLTASNTPWVIAIAIGLVAAVFVMALWTKWVADMLDWPWLTGKRRQR</sequence>
<keyword evidence="1" id="KW-0472">Membrane</keyword>
<reference evidence="3" key="1">
    <citation type="submission" date="2011-03" db="EMBL/GenBank/DDBJ databases">
        <title>Draft genome sequence of Brevundimonas diminuta.</title>
        <authorList>
            <person name="Brown P.J.B."/>
            <person name="Buechlein A."/>
            <person name="Hemmerich C."/>
            <person name="Brun Y.V."/>
        </authorList>
    </citation>
    <scope>NUCLEOTIDE SEQUENCE [LARGE SCALE GENOMIC DNA]</scope>
    <source>
        <strain evidence="3">C19</strain>
    </source>
</reference>
<evidence type="ECO:0000256" key="1">
    <source>
        <dbReference type="SAM" id="Phobius"/>
    </source>
</evidence>
<evidence type="ECO:0000313" key="3">
    <source>
        <dbReference type="Proteomes" id="UP000006512"/>
    </source>
</evidence>
<dbReference type="STRING" id="715226.ABI_24720"/>
<protein>
    <submittedName>
        <fullName evidence="2">Putative membrane protein</fullName>
    </submittedName>
</protein>
<dbReference type="Proteomes" id="UP000006512">
    <property type="component" value="Unassembled WGS sequence"/>
</dbReference>
<dbReference type="RefSeq" id="WP_006273245.1">
    <property type="nucleotide sequence ID" value="NZ_GL883078.1"/>
</dbReference>
<keyword evidence="1" id="KW-1133">Transmembrane helix</keyword>
<keyword evidence="3" id="KW-1185">Reference proteome</keyword>
<evidence type="ECO:0000313" key="2">
    <source>
        <dbReference type="EMBL" id="EGF91059.1"/>
    </source>
</evidence>
<name>F4QP01_9CAUL</name>
<dbReference type="AlphaFoldDB" id="F4QP01"/>
<accession>F4QP01</accession>
<gene>
    <name evidence="2" type="ORF">ABI_24720</name>
</gene>
<feature type="transmembrane region" description="Helical" evidence="1">
    <location>
        <begin position="7"/>
        <end position="36"/>
    </location>
</feature>
<organism evidence="2 3">
    <name type="scientific">Asticcacaulis biprosthecium C19</name>
    <dbReference type="NCBI Taxonomy" id="715226"/>
    <lineage>
        <taxon>Bacteria</taxon>
        <taxon>Pseudomonadati</taxon>
        <taxon>Pseudomonadota</taxon>
        <taxon>Alphaproteobacteria</taxon>
        <taxon>Caulobacterales</taxon>
        <taxon>Caulobacteraceae</taxon>
        <taxon>Asticcacaulis</taxon>
    </lineage>
</organism>
<keyword evidence="1" id="KW-0812">Transmembrane</keyword>